<dbReference type="GO" id="GO:0006000">
    <property type="term" value="P:fructose metabolic process"/>
    <property type="evidence" value="ECO:0007669"/>
    <property type="project" value="TreeGrafter"/>
</dbReference>
<evidence type="ECO:0000256" key="8">
    <source>
        <dbReference type="ARBA" id="ARBA00024331"/>
    </source>
</evidence>
<dbReference type="GO" id="GO:0000287">
    <property type="term" value="F:magnesium ion binding"/>
    <property type="evidence" value="ECO:0007669"/>
    <property type="project" value="UniProtKB-UniRule"/>
</dbReference>
<dbReference type="SUPFAM" id="SSF56655">
    <property type="entry name" value="Carbohydrate phosphatase"/>
    <property type="match status" value="1"/>
</dbReference>
<dbReference type="STRING" id="1121022.GCA_000376105_03355"/>
<keyword evidence="3 9" id="KW-0963">Cytoplasm</keyword>
<feature type="binding site" evidence="9">
    <location>
        <position position="111"/>
    </location>
    <ligand>
        <name>Mg(2+)</name>
        <dbReference type="ChEBI" id="CHEBI:18420"/>
        <label>2</label>
    </ligand>
</feature>
<dbReference type="InterPro" id="IPR033391">
    <property type="entry name" value="FBPase_N"/>
</dbReference>
<keyword evidence="14" id="KW-1185">Reference proteome</keyword>
<dbReference type="Gene3D" id="3.30.540.10">
    <property type="entry name" value="Fructose-1,6-Bisphosphatase, subunit A, domain 1"/>
    <property type="match status" value="1"/>
</dbReference>
<comment type="subcellular location">
    <subcellularLocation>
        <location evidence="9">Cytoplasm</location>
    </subcellularLocation>
</comment>
<dbReference type="PRINTS" id="PR00115">
    <property type="entry name" value="F16BPHPHTASE"/>
</dbReference>
<evidence type="ECO:0000256" key="10">
    <source>
        <dbReference type="RuleBase" id="RU000508"/>
    </source>
</evidence>
<dbReference type="InterPro" id="IPR000146">
    <property type="entry name" value="FBPase_class-1"/>
</dbReference>
<comment type="caution">
    <text evidence="13">The sequence shown here is derived from an EMBL/GenBank/DDBJ whole genome shotgun (WGS) entry which is preliminary data.</text>
</comment>
<evidence type="ECO:0000256" key="6">
    <source>
        <dbReference type="ARBA" id="ARBA00022842"/>
    </source>
</evidence>
<evidence type="ECO:0000256" key="7">
    <source>
        <dbReference type="ARBA" id="ARBA00023277"/>
    </source>
</evidence>
<dbReference type="HAMAP" id="MF_01855">
    <property type="entry name" value="FBPase_class1"/>
    <property type="match status" value="1"/>
</dbReference>
<evidence type="ECO:0000256" key="2">
    <source>
        <dbReference type="ARBA" id="ARBA00010941"/>
    </source>
</evidence>
<dbReference type="PIRSF" id="PIRSF000904">
    <property type="entry name" value="FBPtase_SBPase"/>
    <property type="match status" value="1"/>
</dbReference>
<evidence type="ECO:0000313" key="13">
    <source>
        <dbReference type="EMBL" id="ESQ88842.1"/>
    </source>
</evidence>
<evidence type="ECO:0000259" key="12">
    <source>
        <dbReference type="Pfam" id="PF18913"/>
    </source>
</evidence>
<comment type="similarity">
    <text evidence="2 9 10">Belongs to the FBPase class 1 family.</text>
</comment>
<dbReference type="GO" id="GO:0006002">
    <property type="term" value="P:fructose 6-phosphate metabolic process"/>
    <property type="evidence" value="ECO:0007669"/>
    <property type="project" value="TreeGrafter"/>
</dbReference>
<dbReference type="Gene3D" id="3.40.190.80">
    <property type="match status" value="1"/>
</dbReference>
<gene>
    <name evidence="9" type="primary">fbp</name>
    <name evidence="13" type="ORF">ABENE_15140</name>
</gene>
<evidence type="ECO:0000256" key="3">
    <source>
        <dbReference type="ARBA" id="ARBA00022490"/>
    </source>
</evidence>
<dbReference type="AlphaFoldDB" id="V4P4F8"/>
<evidence type="ECO:0000256" key="4">
    <source>
        <dbReference type="ARBA" id="ARBA00022723"/>
    </source>
</evidence>
<evidence type="ECO:0000256" key="1">
    <source>
        <dbReference type="ARBA" id="ARBA00001273"/>
    </source>
</evidence>
<dbReference type="PANTHER" id="PTHR11556:SF35">
    <property type="entry name" value="SEDOHEPTULOSE-1,7-BISPHOSPHATASE, CHLOROPLASTIC"/>
    <property type="match status" value="1"/>
</dbReference>
<dbReference type="Pfam" id="PF18913">
    <property type="entry name" value="FBPase_C"/>
    <property type="match status" value="1"/>
</dbReference>
<evidence type="ECO:0000313" key="14">
    <source>
        <dbReference type="Proteomes" id="UP000017837"/>
    </source>
</evidence>
<feature type="binding site" evidence="9">
    <location>
        <position position="201"/>
    </location>
    <ligand>
        <name>substrate</name>
    </ligand>
</feature>
<dbReference type="GO" id="GO:0030388">
    <property type="term" value="P:fructose 1,6-bisphosphate metabolic process"/>
    <property type="evidence" value="ECO:0007669"/>
    <property type="project" value="TreeGrafter"/>
</dbReference>
<dbReference type="EMBL" id="AWGB01000033">
    <property type="protein sequence ID" value="ESQ88842.1"/>
    <property type="molecule type" value="Genomic_DNA"/>
</dbReference>
<dbReference type="CDD" id="cd00354">
    <property type="entry name" value="FBPase"/>
    <property type="match status" value="1"/>
</dbReference>
<dbReference type="InterPro" id="IPR044015">
    <property type="entry name" value="FBPase_C_dom"/>
</dbReference>
<dbReference type="GO" id="GO:0005829">
    <property type="term" value="C:cytosol"/>
    <property type="evidence" value="ECO:0007669"/>
    <property type="project" value="TreeGrafter"/>
</dbReference>
<reference evidence="13 14" key="1">
    <citation type="journal article" date="2014" name="Nature">
        <title>Sequential evolution of bacterial morphology by co-option of a developmental regulator.</title>
        <authorList>
            <person name="Jiang C."/>
            <person name="Brown P.J."/>
            <person name="Ducret A."/>
            <person name="Brun Y.V."/>
        </authorList>
    </citation>
    <scope>NUCLEOTIDE SEQUENCE [LARGE SCALE GENOMIC DNA]</scope>
    <source>
        <strain evidence="13 14">DSM 16100</strain>
    </source>
</reference>
<dbReference type="GO" id="GO:0006094">
    <property type="term" value="P:gluconeogenesis"/>
    <property type="evidence" value="ECO:0007669"/>
    <property type="project" value="UniProtKB-UniRule"/>
</dbReference>
<dbReference type="FunFam" id="3.40.190.80:FF:000011">
    <property type="entry name" value="Fructose-1,6-bisphosphatase class 1"/>
    <property type="match status" value="1"/>
</dbReference>
<feature type="binding site" evidence="9">
    <location>
        <position position="90"/>
    </location>
    <ligand>
        <name>Mg(2+)</name>
        <dbReference type="ChEBI" id="CHEBI:18420"/>
        <label>1</label>
    </ligand>
</feature>
<feature type="domain" description="Fructose-1-6-bisphosphatase class 1 C-terminal" evidence="12">
    <location>
        <begin position="191"/>
        <end position="323"/>
    </location>
</feature>
<evidence type="ECO:0000256" key="5">
    <source>
        <dbReference type="ARBA" id="ARBA00022801"/>
    </source>
</evidence>
<dbReference type="PIRSF" id="PIRSF500210">
    <property type="entry name" value="FBPtase"/>
    <property type="match status" value="1"/>
</dbReference>
<proteinExistence type="inferred from homology"/>
<name>V4P4F8_9CAUL</name>
<feature type="binding site" evidence="9">
    <location>
        <position position="110"/>
    </location>
    <ligand>
        <name>Mg(2+)</name>
        <dbReference type="ChEBI" id="CHEBI:18420"/>
        <label>1</label>
    </ligand>
</feature>
<protein>
    <recommendedName>
        <fullName evidence="9">Fructose-1,6-bisphosphatase class 1</fullName>
        <shortName evidence="9">FBPase class 1</shortName>
        <ecNumber evidence="9">3.1.3.11</ecNumber>
    </recommendedName>
    <alternativeName>
        <fullName evidence="9">D-fructose-1,6-bisphosphate 1-phosphohydrolase class 1</fullName>
    </alternativeName>
</protein>
<dbReference type="OrthoDB" id="9806756at2"/>
<feature type="domain" description="Fructose-1-6-bisphosphatase class I N-terminal" evidence="11">
    <location>
        <begin position="12"/>
        <end position="185"/>
    </location>
</feature>
<evidence type="ECO:0000256" key="9">
    <source>
        <dbReference type="HAMAP-Rule" id="MF_01855"/>
    </source>
</evidence>
<dbReference type="GO" id="GO:0042132">
    <property type="term" value="F:fructose 1,6-bisphosphate 1-phosphatase activity"/>
    <property type="evidence" value="ECO:0007669"/>
    <property type="project" value="UniProtKB-UniRule"/>
</dbReference>
<feature type="binding site" evidence="9">
    <location>
        <position position="108"/>
    </location>
    <ligand>
        <name>Mg(2+)</name>
        <dbReference type="ChEBI" id="CHEBI:18420"/>
        <label>2</label>
    </ligand>
</feature>
<comment type="subunit">
    <text evidence="9">Homotetramer.</text>
</comment>
<accession>V4P4F8</accession>
<sequence length="325" mass="35163">MLKPLSQYLTEQAAPDRLRQLILAVADACRDIGHAVNTSALDGVQGALNQENVQGEVQKQLDVIANDMMLEEKRWGGVDGQGLVAALVSEEMEEIYPLKGGEFLLVFDPIDGSSNVDVNGVVGTIFSILKAPVGKVTEADVLQSGRHQVAAGYAIYGPQTTLVLTIGKGVSAFSLDQKSGDWLMTVPAMTIPATTREFAINMSNHRHWAAPVRRYIDECLAGKTGPRGADFNMRWLASMVGDVHRVLTRGGIFMYPVDSRKGIGKLRLMYEANPIAFLIEQAGGVATDGVNPILDIAPEALHQRVGVVLGSREEVERVTAYHKEG</sequence>
<feature type="binding site" evidence="9">
    <location>
        <position position="108"/>
    </location>
    <ligand>
        <name>Mg(2+)</name>
        <dbReference type="ChEBI" id="CHEBI:18420"/>
        <label>1</label>
    </ligand>
</feature>
<organism evidence="13 14">
    <name type="scientific">Asticcacaulis benevestitus DSM 16100 = ATCC BAA-896</name>
    <dbReference type="NCBI Taxonomy" id="1121022"/>
    <lineage>
        <taxon>Bacteria</taxon>
        <taxon>Pseudomonadati</taxon>
        <taxon>Pseudomonadota</taxon>
        <taxon>Alphaproteobacteria</taxon>
        <taxon>Caulobacterales</taxon>
        <taxon>Caulobacteraceae</taxon>
        <taxon>Asticcacaulis</taxon>
    </lineage>
</organism>
<dbReference type="InterPro" id="IPR028343">
    <property type="entry name" value="FBPtase"/>
</dbReference>
<comment type="cofactor">
    <cofactor evidence="9">
        <name>Mg(2+)</name>
        <dbReference type="ChEBI" id="CHEBI:18420"/>
    </cofactor>
    <text evidence="9">Binds 2 magnesium ions per subunit.</text>
</comment>
<dbReference type="NCBIfam" id="NF006779">
    <property type="entry name" value="PRK09293.1-3"/>
    <property type="match status" value="1"/>
</dbReference>
<dbReference type="RefSeq" id="WP_018083029.1">
    <property type="nucleotide sequence ID" value="NZ_AQWM01000022.1"/>
</dbReference>
<evidence type="ECO:0000259" key="11">
    <source>
        <dbReference type="Pfam" id="PF00316"/>
    </source>
</evidence>
<dbReference type="GO" id="GO:0005986">
    <property type="term" value="P:sucrose biosynthetic process"/>
    <property type="evidence" value="ECO:0007669"/>
    <property type="project" value="TreeGrafter"/>
</dbReference>
<dbReference type="PANTHER" id="PTHR11556">
    <property type="entry name" value="FRUCTOSE-1,6-BISPHOSPHATASE-RELATED"/>
    <property type="match status" value="1"/>
</dbReference>
<dbReference type="Pfam" id="PF00316">
    <property type="entry name" value="FBPase"/>
    <property type="match status" value="1"/>
</dbReference>
<dbReference type="Proteomes" id="UP000017837">
    <property type="component" value="Unassembled WGS sequence"/>
</dbReference>
<keyword evidence="5 9" id="KW-0378">Hydrolase</keyword>
<keyword evidence="7 9" id="KW-0119">Carbohydrate metabolism</keyword>
<comment type="caution">
    <text evidence="9">Lacks conserved residue(s) required for the propagation of feature annotation.</text>
</comment>
<comment type="pathway">
    <text evidence="8">Carbohydrate biosynthesis.</text>
</comment>
<dbReference type="NCBIfam" id="NF006780">
    <property type="entry name" value="PRK09293.1-4"/>
    <property type="match status" value="1"/>
</dbReference>
<feature type="binding site" evidence="9">
    <location>
        <begin position="111"/>
        <end position="114"/>
    </location>
    <ligand>
        <name>substrate</name>
    </ligand>
</feature>
<feature type="binding site" evidence="9">
    <location>
        <position position="265"/>
    </location>
    <ligand>
        <name>substrate</name>
    </ligand>
</feature>
<keyword evidence="6 9" id="KW-0460">Magnesium</keyword>
<dbReference type="EC" id="3.1.3.11" evidence="9"/>
<feature type="binding site" evidence="9">
    <location>
        <position position="271"/>
    </location>
    <ligand>
        <name>Mg(2+)</name>
        <dbReference type="ChEBI" id="CHEBI:18420"/>
        <label>2</label>
    </ligand>
</feature>
<comment type="catalytic activity">
    <reaction evidence="1 9">
        <text>beta-D-fructose 1,6-bisphosphate + H2O = beta-D-fructose 6-phosphate + phosphate</text>
        <dbReference type="Rhea" id="RHEA:11064"/>
        <dbReference type="ChEBI" id="CHEBI:15377"/>
        <dbReference type="ChEBI" id="CHEBI:32966"/>
        <dbReference type="ChEBI" id="CHEBI:43474"/>
        <dbReference type="ChEBI" id="CHEBI:57634"/>
        <dbReference type="EC" id="3.1.3.11"/>
    </reaction>
</comment>
<dbReference type="PATRIC" id="fig|1121022.4.peg.3082"/>
<dbReference type="eggNOG" id="COG0158">
    <property type="taxonomic scope" value="Bacteria"/>
</dbReference>
<keyword evidence="4 9" id="KW-0479">Metal-binding</keyword>